<feature type="transmembrane region" description="Helical" evidence="1">
    <location>
        <begin position="63"/>
        <end position="84"/>
    </location>
</feature>
<proteinExistence type="predicted"/>
<keyword evidence="1" id="KW-1133">Transmembrane helix</keyword>
<gene>
    <name evidence="3" type="ORF">AAG747_19455</name>
</gene>
<evidence type="ECO:0000256" key="1">
    <source>
        <dbReference type="SAM" id="Phobius"/>
    </source>
</evidence>
<keyword evidence="1" id="KW-0472">Membrane</keyword>
<dbReference type="EMBL" id="JBDKWZ010000012">
    <property type="protein sequence ID" value="MEN7550105.1"/>
    <property type="molecule type" value="Genomic_DNA"/>
</dbReference>
<dbReference type="InterPro" id="IPR003675">
    <property type="entry name" value="Rce1/LyrA-like_dom"/>
</dbReference>
<reference evidence="3 4" key="1">
    <citation type="submission" date="2024-04" db="EMBL/GenBank/DDBJ databases">
        <title>Novel genus in family Flammeovirgaceae.</title>
        <authorList>
            <person name="Nguyen T.H."/>
            <person name="Vuong T.Q."/>
            <person name="Le H."/>
            <person name="Kim S.-G."/>
        </authorList>
    </citation>
    <scope>NUCLEOTIDE SEQUENCE [LARGE SCALE GENOMIC DNA]</scope>
    <source>
        <strain evidence="3 4">JCM 23209</strain>
    </source>
</reference>
<dbReference type="RefSeq" id="WP_346822884.1">
    <property type="nucleotide sequence ID" value="NZ_JBDKWZ010000012.1"/>
</dbReference>
<protein>
    <submittedName>
        <fullName evidence="3">Type II CAAX endopeptidase family protein</fullName>
    </submittedName>
</protein>
<feature type="domain" description="CAAX prenyl protease 2/Lysostaphin resistance protein A-like" evidence="2">
    <location>
        <begin position="143"/>
        <end position="238"/>
    </location>
</feature>
<feature type="transmembrane region" description="Helical" evidence="1">
    <location>
        <begin position="138"/>
        <end position="156"/>
    </location>
</feature>
<dbReference type="AlphaFoldDB" id="A0AAW9S4I2"/>
<feature type="transmembrane region" description="Helical" evidence="1">
    <location>
        <begin position="228"/>
        <end position="246"/>
    </location>
</feature>
<dbReference type="GO" id="GO:0080120">
    <property type="term" value="P:CAAX-box protein maturation"/>
    <property type="evidence" value="ECO:0007669"/>
    <property type="project" value="UniProtKB-ARBA"/>
</dbReference>
<dbReference type="PANTHER" id="PTHR39430:SF1">
    <property type="entry name" value="PROTEASE"/>
    <property type="match status" value="1"/>
</dbReference>
<comment type="caution">
    <text evidence="3">The sequence shown here is derived from an EMBL/GenBank/DDBJ whole genome shotgun (WGS) entry which is preliminary data.</text>
</comment>
<feature type="transmembrane region" description="Helical" evidence="1">
    <location>
        <begin position="266"/>
        <end position="283"/>
    </location>
</feature>
<organism evidence="3 4">
    <name type="scientific">Rapidithrix thailandica</name>
    <dbReference type="NCBI Taxonomy" id="413964"/>
    <lineage>
        <taxon>Bacteria</taxon>
        <taxon>Pseudomonadati</taxon>
        <taxon>Bacteroidota</taxon>
        <taxon>Cytophagia</taxon>
        <taxon>Cytophagales</taxon>
        <taxon>Flammeovirgaceae</taxon>
        <taxon>Rapidithrix</taxon>
    </lineage>
</organism>
<name>A0AAW9S4I2_9BACT</name>
<feature type="transmembrane region" description="Helical" evidence="1">
    <location>
        <begin position="177"/>
        <end position="194"/>
    </location>
</feature>
<accession>A0AAW9S4I2</accession>
<feature type="transmembrane region" description="Helical" evidence="1">
    <location>
        <begin position="16"/>
        <end position="41"/>
    </location>
</feature>
<keyword evidence="1" id="KW-0812">Transmembrane</keyword>
<feature type="transmembrane region" description="Helical" evidence="1">
    <location>
        <begin position="200"/>
        <end position="221"/>
    </location>
</feature>
<sequence length="308" mass="35248">MFIEQTIQGKNSLWRYLLGLILVIAFVVLANFPIVLIQALFKEDLLLPSGTTNTGYMTPNSELLIQLFPFITGFCGILLVVKWIHHRPILSLVTPTLRFDGSRFFFSFGLWFGLTFVAELFFYLYQPEQYTFQLQWENFAILLCIALFILPIQTSFEELLIRGYLMQGIGLATRFRWIPLLATSLLFGFLHGANPEIEKYGWGIMMVFYISVGLFAGILTLMDDRLELALGMHAANNIYGAVLVSYEGSALSTPSLFTVNTLAPLTMYLMFLISAILYVIIINKKYQWKSWKSLLQKIDPQEIRQALD</sequence>
<dbReference type="GO" id="GO:0004175">
    <property type="term" value="F:endopeptidase activity"/>
    <property type="evidence" value="ECO:0007669"/>
    <property type="project" value="UniProtKB-ARBA"/>
</dbReference>
<dbReference type="Proteomes" id="UP001403385">
    <property type="component" value="Unassembled WGS sequence"/>
</dbReference>
<dbReference type="Pfam" id="PF02517">
    <property type="entry name" value="Rce1-like"/>
    <property type="match status" value="1"/>
</dbReference>
<evidence type="ECO:0000313" key="3">
    <source>
        <dbReference type="EMBL" id="MEN7550105.1"/>
    </source>
</evidence>
<evidence type="ECO:0000259" key="2">
    <source>
        <dbReference type="Pfam" id="PF02517"/>
    </source>
</evidence>
<dbReference type="PANTHER" id="PTHR39430">
    <property type="entry name" value="MEMBRANE-ASSOCIATED PROTEASE-RELATED"/>
    <property type="match status" value="1"/>
</dbReference>
<evidence type="ECO:0000313" key="4">
    <source>
        <dbReference type="Proteomes" id="UP001403385"/>
    </source>
</evidence>
<feature type="transmembrane region" description="Helical" evidence="1">
    <location>
        <begin position="104"/>
        <end position="126"/>
    </location>
</feature>
<keyword evidence="4" id="KW-1185">Reference proteome</keyword>